<dbReference type="EMBL" id="KE163310">
    <property type="protein sequence ID" value="EPQ11520.1"/>
    <property type="molecule type" value="Genomic_DNA"/>
</dbReference>
<dbReference type="AlphaFoldDB" id="S7N652"/>
<evidence type="ECO:0000313" key="3">
    <source>
        <dbReference type="Proteomes" id="UP000052978"/>
    </source>
</evidence>
<protein>
    <submittedName>
        <fullName evidence="2">Uncharacterized protein</fullName>
    </submittedName>
</protein>
<feature type="region of interest" description="Disordered" evidence="1">
    <location>
        <begin position="1"/>
        <end position="28"/>
    </location>
</feature>
<accession>S7N652</accession>
<organism evidence="2 3">
    <name type="scientific">Myotis brandtii</name>
    <name type="common">Brandt's bat</name>
    <dbReference type="NCBI Taxonomy" id="109478"/>
    <lineage>
        <taxon>Eukaryota</taxon>
        <taxon>Metazoa</taxon>
        <taxon>Chordata</taxon>
        <taxon>Craniata</taxon>
        <taxon>Vertebrata</taxon>
        <taxon>Euteleostomi</taxon>
        <taxon>Mammalia</taxon>
        <taxon>Eutheria</taxon>
        <taxon>Laurasiatheria</taxon>
        <taxon>Chiroptera</taxon>
        <taxon>Yangochiroptera</taxon>
        <taxon>Vespertilionidae</taxon>
        <taxon>Myotis</taxon>
    </lineage>
</organism>
<name>S7N652_MYOBR</name>
<gene>
    <name evidence="2" type="ORF">D623_10010747</name>
</gene>
<keyword evidence="3" id="KW-1185">Reference proteome</keyword>
<feature type="compositionally biased region" description="Low complexity" evidence="1">
    <location>
        <begin position="105"/>
        <end position="115"/>
    </location>
</feature>
<evidence type="ECO:0000256" key="1">
    <source>
        <dbReference type="SAM" id="MobiDB-lite"/>
    </source>
</evidence>
<sequence>MAAGGGGALQPRSATYGGPAPPASGLQAVSWSPVTRSEVARLKENPVPIIAPPKPLSRPSSRLPGKWLIAKSRGVPRGLPEVLRIEEPTLCSLDTSPSHPTFPASSSRSISPRSS</sequence>
<reference evidence="2 3" key="1">
    <citation type="journal article" date="2013" name="Nat. Commun.">
        <title>Genome analysis reveals insights into physiology and longevity of the Brandt's bat Myotis brandtii.</title>
        <authorList>
            <person name="Seim I."/>
            <person name="Fang X."/>
            <person name="Xiong Z."/>
            <person name="Lobanov A.V."/>
            <person name="Huang Z."/>
            <person name="Ma S."/>
            <person name="Feng Y."/>
            <person name="Turanov A.A."/>
            <person name="Zhu Y."/>
            <person name="Lenz T.L."/>
            <person name="Gerashchenko M.V."/>
            <person name="Fan D."/>
            <person name="Hee Yim S."/>
            <person name="Yao X."/>
            <person name="Jordan D."/>
            <person name="Xiong Y."/>
            <person name="Ma Y."/>
            <person name="Lyapunov A.N."/>
            <person name="Chen G."/>
            <person name="Kulakova O.I."/>
            <person name="Sun Y."/>
            <person name="Lee S.G."/>
            <person name="Bronson R.T."/>
            <person name="Moskalev A.A."/>
            <person name="Sunyaev S.R."/>
            <person name="Zhang G."/>
            <person name="Krogh A."/>
            <person name="Wang J."/>
            <person name="Gladyshev V.N."/>
        </authorList>
    </citation>
    <scope>NUCLEOTIDE SEQUENCE [LARGE SCALE GENOMIC DNA]</scope>
</reference>
<proteinExistence type="predicted"/>
<evidence type="ECO:0000313" key="2">
    <source>
        <dbReference type="EMBL" id="EPQ11520.1"/>
    </source>
</evidence>
<feature type="region of interest" description="Disordered" evidence="1">
    <location>
        <begin position="91"/>
        <end position="115"/>
    </location>
</feature>
<dbReference type="Proteomes" id="UP000052978">
    <property type="component" value="Unassembled WGS sequence"/>
</dbReference>